<evidence type="ECO:0000313" key="10">
    <source>
        <dbReference type="Proteomes" id="UP000037178"/>
    </source>
</evidence>
<name>A0A0J9E3J9_9RHOB</name>
<keyword evidence="5 8" id="KW-1133">Transmembrane helix</keyword>
<feature type="transmembrane region" description="Helical" evidence="8">
    <location>
        <begin position="72"/>
        <end position="91"/>
    </location>
</feature>
<dbReference type="GO" id="GO:0008324">
    <property type="term" value="F:monoatomic cation transmembrane transporter activity"/>
    <property type="evidence" value="ECO:0007669"/>
    <property type="project" value="InterPro"/>
</dbReference>
<dbReference type="Proteomes" id="UP000037178">
    <property type="component" value="Unassembled WGS sequence"/>
</dbReference>
<gene>
    <name evidence="9" type="ORF">AIOL_002318</name>
</gene>
<dbReference type="GO" id="GO:0005886">
    <property type="term" value="C:plasma membrane"/>
    <property type="evidence" value="ECO:0007669"/>
    <property type="project" value="UniProtKB-SubCell"/>
</dbReference>
<comment type="subcellular location">
    <subcellularLocation>
        <location evidence="1">Cell membrane</location>
        <topology evidence="1">Multi-pass membrane protein</topology>
    </subcellularLocation>
</comment>
<feature type="transmembrane region" description="Helical" evidence="8">
    <location>
        <begin position="352"/>
        <end position="373"/>
    </location>
</feature>
<feature type="transmembrane region" description="Helical" evidence="8">
    <location>
        <begin position="414"/>
        <end position="437"/>
    </location>
</feature>
<feature type="transmembrane region" description="Helical" evidence="8">
    <location>
        <begin position="7"/>
        <end position="28"/>
    </location>
</feature>
<keyword evidence="6" id="KW-0406">Ion transport</keyword>
<evidence type="ECO:0000256" key="8">
    <source>
        <dbReference type="SAM" id="Phobius"/>
    </source>
</evidence>
<evidence type="ECO:0000256" key="1">
    <source>
        <dbReference type="ARBA" id="ARBA00004651"/>
    </source>
</evidence>
<dbReference type="GO" id="GO:0030001">
    <property type="term" value="P:metal ion transport"/>
    <property type="evidence" value="ECO:0007669"/>
    <property type="project" value="UniProtKB-ARBA"/>
</dbReference>
<evidence type="ECO:0000256" key="3">
    <source>
        <dbReference type="ARBA" id="ARBA00022475"/>
    </source>
</evidence>
<dbReference type="RefSeq" id="WP_049643090.1">
    <property type="nucleotide sequence ID" value="NZ_LFTY01000002.1"/>
</dbReference>
<evidence type="ECO:0000256" key="4">
    <source>
        <dbReference type="ARBA" id="ARBA00022692"/>
    </source>
</evidence>
<feature type="transmembrane region" description="Helical" evidence="8">
    <location>
        <begin position="282"/>
        <end position="300"/>
    </location>
</feature>
<dbReference type="STRING" id="1675527.AIOL_002318"/>
<dbReference type="EMBL" id="LFTY01000002">
    <property type="protein sequence ID" value="KMW57355.1"/>
    <property type="molecule type" value="Genomic_DNA"/>
</dbReference>
<protein>
    <submittedName>
        <fullName evidence="9">Potassium uptake protein TrkH</fullName>
    </submittedName>
</protein>
<feature type="transmembrane region" description="Helical" evidence="8">
    <location>
        <begin position="133"/>
        <end position="158"/>
    </location>
</feature>
<dbReference type="PATRIC" id="fig|1675527.3.peg.2432"/>
<keyword evidence="10" id="KW-1185">Reference proteome</keyword>
<comment type="caution">
    <text evidence="9">The sequence shown here is derived from an EMBL/GenBank/DDBJ whole genome shotgun (WGS) entry which is preliminary data.</text>
</comment>
<evidence type="ECO:0000256" key="2">
    <source>
        <dbReference type="ARBA" id="ARBA00022448"/>
    </source>
</evidence>
<dbReference type="Pfam" id="PF02386">
    <property type="entry name" value="TrkH"/>
    <property type="match status" value="2"/>
</dbReference>
<feature type="transmembrane region" description="Helical" evidence="8">
    <location>
        <begin position="40"/>
        <end position="60"/>
    </location>
</feature>
<keyword evidence="4 8" id="KW-0812">Transmembrane</keyword>
<feature type="transmembrane region" description="Helical" evidence="8">
    <location>
        <begin position="444"/>
        <end position="463"/>
    </location>
</feature>
<dbReference type="AlphaFoldDB" id="A0A0J9E3J9"/>
<keyword evidence="3" id="KW-1003">Cell membrane</keyword>
<feature type="transmembrane region" description="Helical" evidence="8">
    <location>
        <begin position="243"/>
        <end position="262"/>
    </location>
</feature>
<feature type="transmembrane region" description="Helical" evidence="8">
    <location>
        <begin position="475"/>
        <end position="498"/>
    </location>
</feature>
<keyword evidence="2" id="KW-0813">Transport</keyword>
<organism evidence="9 10">
    <name type="scientific">Candidatus Rhodobacter oscarellae</name>
    <dbReference type="NCBI Taxonomy" id="1675527"/>
    <lineage>
        <taxon>Bacteria</taxon>
        <taxon>Pseudomonadati</taxon>
        <taxon>Pseudomonadota</taxon>
        <taxon>Alphaproteobacteria</taxon>
        <taxon>Rhodobacterales</taxon>
        <taxon>Rhodobacter group</taxon>
        <taxon>Rhodobacter</taxon>
    </lineage>
</organism>
<proteinExistence type="predicted"/>
<feature type="transmembrane region" description="Helical" evidence="8">
    <location>
        <begin position="320"/>
        <end position="340"/>
    </location>
</feature>
<dbReference type="PANTHER" id="PTHR32024:SF3">
    <property type="entry name" value="TRK SYSTEM POTASSIUM UPTAKE PROTEIN"/>
    <property type="match status" value="1"/>
</dbReference>
<dbReference type="InterPro" id="IPR003445">
    <property type="entry name" value="Cat_transpt"/>
</dbReference>
<accession>A0A0J9E3J9</accession>
<evidence type="ECO:0000256" key="5">
    <source>
        <dbReference type="ARBA" id="ARBA00022989"/>
    </source>
</evidence>
<dbReference type="OrthoDB" id="7818483at2"/>
<reference evidence="9 10" key="1">
    <citation type="submission" date="2015-06" db="EMBL/GenBank/DDBJ databases">
        <title>Draft genome sequence of an Alphaproteobacteria species associated to the Mediterranean sponge Oscarella lobularis.</title>
        <authorList>
            <person name="Jourda C."/>
            <person name="Santini S."/>
            <person name="Claverie J.-M."/>
        </authorList>
    </citation>
    <scope>NUCLEOTIDE SEQUENCE [LARGE SCALE GENOMIC DNA]</scope>
    <source>
        <strain evidence="9">IGS</strain>
    </source>
</reference>
<evidence type="ECO:0000256" key="6">
    <source>
        <dbReference type="ARBA" id="ARBA00023065"/>
    </source>
</evidence>
<dbReference type="PANTHER" id="PTHR32024">
    <property type="entry name" value="TRK SYSTEM POTASSIUM UPTAKE PROTEIN TRKG-RELATED"/>
    <property type="match status" value="1"/>
</dbReference>
<keyword evidence="7 8" id="KW-0472">Membrane</keyword>
<evidence type="ECO:0000256" key="7">
    <source>
        <dbReference type="ARBA" id="ARBA00023136"/>
    </source>
</evidence>
<evidence type="ECO:0000313" key="9">
    <source>
        <dbReference type="EMBL" id="KMW57355.1"/>
    </source>
</evidence>
<sequence length="505" mass="53885">MRARSIYLPLIVVLAGVTALAMYVPAIFAAVSRDWLSARAFFYSGTIVLSLTAMVALALANRSPAKSERKPLIDIVAAFVGLPVVMALPVWEIGGGELTLLDSYFEMVSSFTTTGASVVEGLVPDAVHLWRALVAWLGGFLVWVAAVAILAPLSLGGFEVLRPRAARSESAFSQIAYTADISERLLHFAARLAPIYSGLTIALWFGLFLLGDRGLVALCHAMSTLSTSGISPVGGQPGASSGFGGELLILVFFAFALSRRTFSREATSAGDRYFWSDPELRLGLLLAATVSGMLFLRHWVGAVEAQQDSGGWLDGLRALWGGAFTVLSFMTTTGFESASWEQARDWSGLRTPGLIFLGLALVGGGVATTAGGVKLLRVHVLYRHGQRELERLVHPSSVGSVSGGLRSEWRQGAFMAWIFFMLFALSVAVVMLALSLTGIGFDSAVVLTIAALSTTGPLANVAVDQVLIYSTLTDAAKLILSASMILGRLETLAIISLFNPEFWRN</sequence>